<gene>
    <name evidence="3" type="ORF">P5G51_013995</name>
</gene>
<keyword evidence="1" id="KW-0812">Transmembrane</keyword>
<dbReference type="InterPro" id="IPR014729">
    <property type="entry name" value="Rossmann-like_a/b/a_fold"/>
</dbReference>
<evidence type="ECO:0000313" key="3">
    <source>
        <dbReference type="EMBL" id="MDY0406350.1"/>
    </source>
</evidence>
<dbReference type="InterPro" id="IPR051599">
    <property type="entry name" value="Cell_Envelope_Assoc"/>
</dbReference>
<dbReference type="RefSeq" id="WP_306066359.1">
    <property type="nucleotide sequence ID" value="NZ_JAROCA020000001.1"/>
</dbReference>
<protein>
    <submittedName>
        <fullName evidence="3">YdcF family protein</fullName>
    </submittedName>
</protein>
<proteinExistence type="predicted"/>
<keyword evidence="4" id="KW-1185">Reference proteome</keyword>
<organism evidence="3 4">
    <name type="scientific">Tigheibacillus jepli</name>
    <dbReference type="NCBI Taxonomy" id="3035914"/>
    <lineage>
        <taxon>Bacteria</taxon>
        <taxon>Bacillati</taxon>
        <taxon>Bacillota</taxon>
        <taxon>Bacilli</taxon>
        <taxon>Bacillales</taxon>
        <taxon>Bacillaceae</taxon>
        <taxon>Tigheibacillus</taxon>
    </lineage>
</organism>
<keyword evidence="1" id="KW-0472">Membrane</keyword>
<dbReference type="Proteomes" id="UP001228376">
    <property type="component" value="Unassembled WGS sequence"/>
</dbReference>
<evidence type="ECO:0000313" key="4">
    <source>
        <dbReference type="Proteomes" id="UP001228376"/>
    </source>
</evidence>
<dbReference type="EMBL" id="JAROCA020000001">
    <property type="protein sequence ID" value="MDY0406350.1"/>
    <property type="molecule type" value="Genomic_DNA"/>
</dbReference>
<dbReference type="PANTHER" id="PTHR30336">
    <property type="entry name" value="INNER MEMBRANE PROTEIN, PROBABLE PERMEASE"/>
    <property type="match status" value="1"/>
</dbReference>
<evidence type="ECO:0000259" key="2">
    <source>
        <dbReference type="Pfam" id="PF02698"/>
    </source>
</evidence>
<dbReference type="CDD" id="cd06259">
    <property type="entry name" value="YdcF-like"/>
    <property type="match status" value="1"/>
</dbReference>
<evidence type="ECO:0000256" key="1">
    <source>
        <dbReference type="SAM" id="Phobius"/>
    </source>
</evidence>
<dbReference type="Gene3D" id="3.40.50.620">
    <property type="entry name" value="HUPs"/>
    <property type="match status" value="1"/>
</dbReference>
<feature type="transmembrane region" description="Helical" evidence="1">
    <location>
        <begin position="6"/>
        <end position="26"/>
    </location>
</feature>
<dbReference type="InterPro" id="IPR003848">
    <property type="entry name" value="DUF218"/>
</dbReference>
<keyword evidence="1" id="KW-1133">Transmembrane helix</keyword>
<dbReference type="Pfam" id="PF02698">
    <property type="entry name" value="DUF218"/>
    <property type="match status" value="1"/>
</dbReference>
<dbReference type="PANTHER" id="PTHR30336:SF4">
    <property type="entry name" value="ENVELOPE BIOGENESIS FACTOR ELYC"/>
    <property type="match status" value="1"/>
</dbReference>
<name>A0ABU5CJ66_9BACI</name>
<feature type="domain" description="DUF218" evidence="2">
    <location>
        <begin position="41"/>
        <end position="179"/>
    </location>
</feature>
<comment type="caution">
    <text evidence="3">The sequence shown here is derived from an EMBL/GenBank/DDBJ whole genome shotgun (WGS) entry which is preliminary data.</text>
</comment>
<reference evidence="3 4" key="1">
    <citation type="submission" date="2023-10" db="EMBL/GenBank/DDBJ databases">
        <title>179-bfca-hs.</title>
        <authorList>
            <person name="Miliotis G."/>
            <person name="Sengupta P."/>
            <person name="Hameed A."/>
            <person name="Chuvochina M."/>
            <person name="Mcdonagh F."/>
            <person name="Simpson A.C."/>
            <person name="Singh N.K."/>
            <person name="Rekha P.D."/>
            <person name="Raman K."/>
            <person name="Hugenholtz P."/>
            <person name="Venkateswaran K."/>
        </authorList>
    </citation>
    <scope>NUCLEOTIDE SEQUENCE [LARGE SCALE GENOMIC DNA]</scope>
    <source>
        <strain evidence="3 4">179-BFC-A-HS</strain>
    </source>
</reference>
<sequence length="189" mass="21169">MKRKWIFIALPVVFAAGLLFCIYAHYQIKKTAAKQPPPKMDYVIILGAKVNGTVMSKSLLYRVQMATNYLNENPQAKVIATGGMGKSEDVTEAKAIADYLIAHGISKDRILLEERSTSTKENLEFTKRLYPVKEAVIVSNDFHLYRSVENAKALGIKAYPLAAKTPKAVAWKLYLREYAAILKMKITGQ</sequence>
<accession>A0ABU5CJ66</accession>